<feature type="transmembrane region" description="Helical" evidence="1">
    <location>
        <begin position="25"/>
        <end position="44"/>
    </location>
</feature>
<sequence length="141" mass="15105">MTGGSPGTRPGVRARWRRWRRSRPFWGGLLTVLAGLEISLIPLAPVEMMLHQGIAGLPSVLLALIMIVMGLSAWFAPHYRGLAGVVTVLLAAAALVMSNLGGFFIGTVLGIVGGSMIFAWRPVPRQAKGDTAGERPPPRRR</sequence>
<evidence type="ECO:0000313" key="3">
    <source>
        <dbReference type="Proteomes" id="UP000028058"/>
    </source>
</evidence>
<feature type="transmembrane region" description="Helical" evidence="1">
    <location>
        <begin position="103"/>
        <end position="120"/>
    </location>
</feature>
<dbReference type="AlphaFoldDB" id="A0A3R7IDV9"/>
<keyword evidence="1" id="KW-0472">Membrane</keyword>
<protein>
    <submittedName>
        <fullName evidence="2">Uncharacterized protein</fullName>
    </submittedName>
</protein>
<organism evidence="2 3">
    <name type="scientific">Streptomyces xinghaiensis</name>
    <dbReference type="NCBI Taxonomy" id="1038928"/>
    <lineage>
        <taxon>Bacteria</taxon>
        <taxon>Bacillati</taxon>
        <taxon>Actinomycetota</taxon>
        <taxon>Actinomycetes</taxon>
        <taxon>Kitasatosporales</taxon>
        <taxon>Streptomycetaceae</taxon>
        <taxon>Streptomyces</taxon>
    </lineage>
</organism>
<gene>
    <name evidence="2" type="ORF">SFRA_001860</name>
</gene>
<keyword evidence="3" id="KW-1185">Reference proteome</keyword>
<dbReference type="Pfam" id="PF19609">
    <property type="entry name" value="DUF6114"/>
    <property type="match status" value="1"/>
</dbReference>
<proteinExistence type="predicted"/>
<evidence type="ECO:0000313" key="2">
    <source>
        <dbReference type="EMBL" id="RKM99485.1"/>
    </source>
</evidence>
<comment type="caution">
    <text evidence="2">The sequence shown here is derived from an EMBL/GenBank/DDBJ whole genome shotgun (WGS) entry which is preliminary data.</text>
</comment>
<keyword evidence="1" id="KW-0812">Transmembrane</keyword>
<feature type="transmembrane region" description="Helical" evidence="1">
    <location>
        <begin position="50"/>
        <end position="74"/>
    </location>
</feature>
<name>A0A3R7IDV9_9ACTN</name>
<dbReference type="Proteomes" id="UP000028058">
    <property type="component" value="Unassembled WGS sequence"/>
</dbReference>
<evidence type="ECO:0000256" key="1">
    <source>
        <dbReference type="SAM" id="Phobius"/>
    </source>
</evidence>
<dbReference type="InterPro" id="IPR046096">
    <property type="entry name" value="DUF6114"/>
</dbReference>
<feature type="transmembrane region" description="Helical" evidence="1">
    <location>
        <begin position="81"/>
        <end position="97"/>
    </location>
</feature>
<keyword evidence="1" id="KW-1133">Transmembrane helix</keyword>
<accession>A0A3R7IDV9</accession>
<reference evidence="2 3" key="1">
    <citation type="journal article" date="2014" name="Genome Announc.">
        <title>Draft Genome Sequence of Streptomyces fradiae ATCC 19609, a Strain Highly Sensitive to Antibiotics.</title>
        <authorList>
            <person name="Bekker O.B."/>
            <person name="Klimina K.M."/>
            <person name="Vatlin A.A."/>
            <person name="Zakharevich N.V."/>
            <person name="Kasianov A.S."/>
            <person name="Danilenko V.N."/>
        </authorList>
    </citation>
    <scope>NUCLEOTIDE SEQUENCE [LARGE SCALE GENOMIC DNA]</scope>
    <source>
        <strain evidence="2 3">ATCC 19609</strain>
    </source>
</reference>
<dbReference type="EMBL" id="JNAD02000001">
    <property type="protein sequence ID" value="RKM99485.1"/>
    <property type="molecule type" value="Genomic_DNA"/>
</dbReference>
<dbReference type="OrthoDB" id="3700649at2"/>